<keyword evidence="4 7" id="KW-1133">Transmembrane helix</keyword>
<feature type="transmembrane region" description="Helical" evidence="7">
    <location>
        <begin position="120"/>
        <end position="146"/>
    </location>
</feature>
<feature type="transmembrane region" description="Helical" evidence="7">
    <location>
        <begin position="213"/>
        <end position="235"/>
    </location>
</feature>
<dbReference type="SUPFAM" id="SSF103473">
    <property type="entry name" value="MFS general substrate transporter"/>
    <property type="match status" value="1"/>
</dbReference>
<keyword evidence="5 7" id="KW-0472">Membrane</keyword>
<accession>A0AA41Q298</accession>
<dbReference type="InterPro" id="IPR020846">
    <property type="entry name" value="MFS_dom"/>
</dbReference>
<evidence type="ECO:0000256" key="7">
    <source>
        <dbReference type="SAM" id="Phobius"/>
    </source>
</evidence>
<dbReference type="Proteomes" id="UP001165378">
    <property type="component" value="Unassembled WGS sequence"/>
</dbReference>
<dbReference type="InterPro" id="IPR011701">
    <property type="entry name" value="MFS"/>
</dbReference>
<dbReference type="InterPro" id="IPR052983">
    <property type="entry name" value="MFS_Riboflavin_Transporter"/>
</dbReference>
<evidence type="ECO:0000313" key="9">
    <source>
        <dbReference type="EMBL" id="MCF2530230.1"/>
    </source>
</evidence>
<feature type="transmembrane region" description="Helical" evidence="7">
    <location>
        <begin position="301"/>
        <end position="322"/>
    </location>
</feature>
<organism evidence="9 10">
    <name type="scientific">Yinghuangia soli</name>
    <dbReference type="NCBI Taxonomy" id="2908204"/>
    <lineage>
        <taxon>Bacteria</taxon>
        <taxon>Bacillati</taxon>
        <taxon>Actinomycetota</taxon>
        <taxon>Actinomycetes</taxon>
        <taxon>Kitasatosporales</taxon>
        <taxon>Streptomycetaceae</taxon>
        <taxon>Yinghuangia</taxon>
    </lineage>
</organism>
<dbReference type="InterPro" id="IPR036259">
    <property type="entry name" value="MFS_trans_sf"/>
</dbReference>
<name>A0AA41Q298_9ACTN</name>
<evidence type="ECO:0000256" key="4">
    <source>
        <dbReference type="ARBA" id="ARBA00022989"/>
    </source>
</evidence>
<gene>
    <name evidence="9" type="ORF">LZ495_23815</name>
</gene>
<feature type="transmembrane region" description="Helical" evidence="7">
    <location>
        <begin position="87"/>
        <end position="108"/>
    </location>
</feature>
<proteinExistence type="predicted"/>
<evidence type="ECO:0000256" key="6">
    <source>
        <dbReference type="SAM" id="MobiDB-lite"/>
    </source>
</evidence>
<feature type="transmembrane region" description="Helical" evidence="7">
    <location>
        <begin position="63"/>
        <end position="81"/>
    </location>
</feature>
<keyword evidence="3 7" id="KW-0812">Transmembrane</keyword>
<evidence type="ECO:0000256" key="5">
    <source>
        <dbReference type="ARBA" id="ARBA00023136"/>
    </source>
</evidence>
<feature type="transmembrane region" description="Helical" evidence="7">
    <location>
        <begin position="36"/>
        <end position="56"/>
    </location>
</feature>
<comment type="caution">
    <text evidence="9">The sequence shown here is derived from an EMBL/GenBank/DDBJ whole genome shotgun (WGS) entry which is preliminary data.</text>
</comment>
<evidence type="ECO:0000256" key="2">
    <source>
        <dbReference type="ARBA" id="ARBA00022448"/>
    </source>
</evidence>
<feature type="transmembrane region" description="Helical" evidence="7">
    <location>
        <begin position="278"/>
        <end position="295"/>
    </location>
</feature>
<comment type="subcellular location">
    <subcellularLocation>
        <location evidence="1">Cell membrane</location>
        <topology evidence="1">Multi-pass membrane protein</topology>
    </subcellularLocation>
</comment>
<feature type="region of interest" description="Disordered" evidence="6">
    <location>
        <begin position="182"/>
        <end position="204"/>
    </location>
</feature>
<feature type="transmembrane region" description="Helical" evidence="7">
    <location>
        <begin position="247"/>
        <end position="266"/>
    </location>
</feature>
<evidence type="ECO:0000256" key="3">
    <source>
        <dbReference type="ARBA" id="ARBA00022692"/>
    </source>
</evidence>
<protein>
    <submittedName>
        <fullName evidence="9">MFS transporter</fullName>
    </submittedName>
</protein>
<keyword evidence="10" id="KW-1185">Reference proteome</keyword>
<evidence type="ECO:0000313" key="10">
    <source>
        <dbReference type="Proteomes" id="UP001165378"/>
    </source>
</evidence>
<dbReference type="PROSITE" id="PS50850">
    <property type="entry name" value="MFS"/>
    <property type="match status" value="1"/>
</dbReference>
<feature type="domain" description="Major facilitator superfamily (MFS) profile" evidence="8">
    <location>
        <begin position="1"/>
        <end position="392"/>
    </location>
</feature>
<dbReference type="PANTHER" id="PTHR43385">
    <property type="entry name" value="RIBOFLAVIN TRANSPORTER RIBJ"/>
    <property type="match status" value="1"/>
</dbReference>
<reference evidence="9" key="1">
    <citation type="submission" date="2022-01" db="EMBL/GenBank/DDBJ databases">
        <title>Genome-Based Taxonomic Classification of the Phylum Actinobacteria.</title>
        <authorList>
            <person name="Gao Y."/>
        </authorList>
    </citation>
    <scope>NUCLEOTIDE SEQUENCE</scope>
    <source>
        <strain evidence="9">KLBMP 8922</strain>
    </source>
</reference>
<feature type="transmembrane region" description="Helical" evidence="7">
    <location>
        <begin position="152"/>
        <end position="173"/>
    </location>
</feature>
<dbReference type="Gene3D" id="1.20.1250.20">
    <property type="entry name" value="MFS general substrate transporter like domains"/>
    <property type="match status" value="2"/>
</dbReference>
<dbReference type="EMBL" id="JAKFHA010000015">
    <property type="protein sequence ID" value="MCF2530230.1"/>
    <property type="molecule type" value="Genomic_DNA"/>
</dbReference>
<dbReference type="Pfam" id="PF07690">
    <property type="entry name" value="MFS_1"/>
    <property type="match status" value="1"/>
</dbReference>
<feature type="transmembrane region" description="Helical" evidence="7">
    <location>
        <begin position="366"/>
        <end position="388"/>
    </location>
</feature>
<dbReference type="AlphaFoldDB" id="A0AA41Q298"/>
<keyword evidence="2" id="KW-0813">Transport</keyword>
<dbReference type="GO" id="GO:0005886">
    <property type="term" value="C:plasma membrane"/>
    <property type="evidence" value="ECO:0007669"/>
    <property type="project" value="UniProtKB-SubCell"/>
</dbReference>
<feature type="transmembrane region" description="Helical" evidence="7">
    <location>
        <begin position="334"/>
        <end position="354"/>
    </location>
</feature>
<evidence type="ECO:0000256" key="1">
    <source>
        <dbReference type="ARBA" id="ARBA00004651"/>
    </source>
</evidence>
<dbReference type="GO" id="GO:0022857">
    <property type="term" value="F:transmembrane transporter activity"/>
    <property type="evidence" value="ECO:0007669"/>
    <property type="project" value="InterPro"/>
</dbReference>
<dbReference type="PANTHER" id="PTHR43385:SF1">
    <property type="entry name" value="RIBOFLAVIN TRANSPORTER RIBJ"/>
    <property type="match status" value="1"/>
</dbReference>
<evidence type="ECO:0000259" key="8">
    <source>
        <dbReference type="PROSITE" id="PS50850"/>
    </source>
</evidence>
<sequence>MCITEITSWGVLYYAFPVLAPAITDDTGWSASASTAAFSVALAVSGIVGIPVGRLLDRRGPHLLMTAGSAVAVLAVLAVAWAPNLWWFAAAWVLAGVAMSAILYQPAFAALTRWYGPGHLAALTTVTLVAGLASTVFAPLTVALAAHFSWRGVYVVLAAVLAVVTIPLHAVVLRRPWPPPPAAASGGPGADKHAPAAPHSPPDVRPVIRSRPFLLLVAAMTIGSFGMYAGVVNLVPLLTERGSSTTVAAWALGLGGAGQVVGRLGYAALARRSGVRGRITGIFAATALTTAMLAFVPGPVWLLVVISVLAGAARGMATLLSATAVTERWGAASYGTLSGILSAPAMAASALSPWAGAALAGPLGGYAHMFALLAALGGTAAVLALGTVPAHMPTARQRVE</sequence>